<dbReference type="GO" id="GO:0004048">
    <property type="term" value="F:anthranilate phosphoribosyltransferase activity"/>
    <property type="evidence" value="ECO:0007669"/>
    <property type="project" value="UniProtKB-UniRule"/>
</dbReference>
<dbReference type="GO" id="GO:0005829">
    <property type="term" value="C:cytosol"/>
    <property type="evidence" value="ECO:0007669"/>
    <property type="project" value="TreeGrafter"/>
</dbReference>
<dbReference type="Pfam" id="PF00591">
    <property type="entry name" value="Glycos_transf_3"/>
    <property type="match status" value="1"/>
</dbReference>
<feature type="binding site" evidence="3">
    <location>
        <begin position="82"/>
        <end position="83"/>
    </location>
    <ligand>
        <name>5-phospho-alpha-D-ribose 1-diphosphate</name>
        <dbReference type="ChEBI" id="CHEBI:58017"/>
    </ligand>
</feature>
<protein>
    <recommendedName>
        <fullName evidence="3">Anthranilate phosphoribosyltransferase</fullName>
        <ecNumber evidence="3">2.4.2.18</ecNumber>
    </recommendedName>
</protein>
<dbReference type="InterPro" id="IPR035902">
    <property type="entry name" value="Nuc_phospho_transferase"/>
</dbReference>
<dbReference type="Pfam" id="PF02885">
    <property type="entry name" value="Glycos_trans_3N"/>
    <property type="match status" value="1"/>
</dbReference>
<feature type="domain" description="Glycosyl transferase family 3 N-terminal" evidence="5">
    <location>
        <begin position="2"/>
        <end position="62"/>
    </location>
</feature>
<dbReference type="EMBL" id="LT608328">
    <property type="protein sequence ID" value="SCM55663.1"/>
    <property type="molecule type" value="Genomic_DNA"/>
</dbReference>
<feature type="domain" description="Glycosyl transferase family 3" evidence="4">
    <location>
        <begin position="73"/>
        <end position="314"/>
    </location>
</feature>
<dbReference type="InterPro" id="IPR036320">
    <property type="entry name" value="Glycosyl_Trfase_fam3_N_dom_sf"/>
</dbReference>
<keyword evidence="3" id="KW-0057">Aromatic amino acid biosynthesis</keyword>
<dbReference type="EC" id="2.4.2.18" evidence="3"/>
<feature type="binding site" evidence="3">
    <location>
        <begin position="107"/>
        <end position="115"/>
    </location>
    <ligand>
        <name>5-phospho-alpha-D-ribose 1-diphosphate</name>
        <dbReference type="ChEBI" id="CHEBI:58017"/>
    </ligand>
</feature>
<feature type="binding site" evidence="3">
    <location>
        <position position="91"/>
    </location>
    <ligand>
        <name>Mg(2+)</name>
        <dbReference type="ChEBI" id="CHEBI:18420"/>
        <label>1</label>
    </ligand>
</feature>
<dbReference type="Gene3D" id="1.20.970.10">
    <property type="entry name" value="Transferase, Pyrimidine Nucleoside Phosphorylase, Chain C"/>
    <property type="match status" value="1"/>
</dbReference>
<comment type="caution">
    <text evidence="3">Lacks conserved residue(s) required for the propagation of feature annotation.</text>
</comment>
<dbReference type="RefSeq" id="WP_071136041.1">
    <property type="nucleotide sequence ID" value="NZ_DUQN01000102.1"/>
</dbReference>
<dbReference type="GO" id="GO:0000287">
    <property type="term" value="F:magnesium ion binding"/>
    <property type="evidence" value="ECO:0007669"/>
    <property type="project" value="UniProtKB-UniRule"/>
</dbReference>
<dbReference type="PANTHER" id="PTHR43285">
    <property type="entry name" value="ANTHRANILATE PHOSPHORIBOSYLTRANSFERASE"/>
    <property type="match status" value="1"/>
</dbReference>
<gene>
    <name evidence="3 6" type="primary">trpD</name>
    <name evidence="6" type="ORF">ING2E5A_0503</name>
</gene>
<keyword evidence="3" id="KW-0822">Tryptophan biosynthesis</keyword>
<evidence type="ECO:0000259" key="5">
    <source>
        <dbReference type="Pfam" id="PF02885"/>
    </source>
</evidence>
<keyword evidence="3" id="KW-0479">Metal-binding</keyword>
<feature type="binding site" evidence="3">
    <location>
        <position position="224"/>
    </location>
    <ligand>
        <name>Mg(2+)</name>
        <dbReference type="ChEBI" id="CHEBI:18420"/>
        <label>1</label>
    </ligand>
</feature>
<dbReference type="STRING" id="1642646.ING2E5A_0503"/>
<evidence type="ECO:0000259" key="4">
    <source>
        <dbReference type="Pfam" id="PF00591"/>
    </source>
</evidence>
<feature type="binding site" evidence="3">
    <location>
        <position position="79"/>
    </location>
    <ligand>
        <name>5-phospho-alpha-D-ribose 1-diphosphate</name>
        <dbReference type="ChEBI" id="CHEBI:58017"/>
    </ligand>
</feature>
<dbReference type="Proteomes" id="UP000178485">
    <property type="component" value="Chromosome i"/>
</dbReference>
<feature type="binding site" evidence="3">
    <location>
        <begin position="89"/>
        <end position="92"/>
    </location>
    <ligand>
        <name>5-phospho-alpha-D-ribose 1-diphosphate</name>
        <dbReference type="ChEBI" id="CHEBI:58017"/>
    </ligand>
</feature>
<dbReference type="AlphaFoldDB" id="A0A1G4G4A6"/>
<dbReference type="KEGG" id="pmuc:ING2E5A_0503"/>
<feature type="binding site" evidence="3">
    <location>
        <position position="87"/>
    </location>
    <ligand>
        <name>5-phospho-alpha-D-ribose 1-diphosphate</name>
        <dbReference type="ChEBI" id="CHEBI:58017"/>
    </ligand>
</feature>
<feature type="binding site" evidence="3">
    <location>
        <position position="119"/>
    </location>
    <ligand>
        <name>5-phospho-alpha-D-ribose 1-diphosphate</name>
        <dbReference type="ChEBI" id="CHEBI:58017"/>
    </ligand>
</feature>
<proteinExistence type="inferred from homology"/>
<name>A0A1G4G4A6_9BACT</name>
<evidence type="ECO:0000256" key="3">
    <source>
        <dbReference type="HAMAP-Rule" id="MF_00211"/>
    </source>
</evidence>
<dbReference type="SUPFAM" id="SSF52418">
    <property type="entry name" value="Nucleoside phosphorylase/phosphoribosyltransferase catalytic domain"/>
    <property type="match status" value="1"/>
</dbReference>
<comment type="cofactor">
    <cofactor evidence="3">
        <name>Mg(2+)</name>
        <dbReference type="ChEBI" id="CHEBI:18420"/>
    </cofactor>
    <text evidence="3">Binds 2 magnesium ions per monomer.</text>
</comment>
<keyword evidence="2 3" id="KW-0808">Transferase</keyword>
<dbReference type="HAMAP" id="MF_00211">
    <property type="entry name" value="TrpD"/>
    <property type="match status" value="1"/>
</dbReference>
<evidence type="ECO:0000313" key="6">
    <source>
        <dbReference type="EMBL" id="SCM55663.1"/>
    </source>
</evidence>
<comment type="pathway">
    <text evidence="3">Amino-acid biosynthesis; L-tryptophan biosynthesis; L-tryptophan from chorismate: step 2/5.</text>
</comment>
<comment type="catalytic activity">
    <reaction evidence="3">
        <text>N-(5-phospho-beta-D-ribosyl)anthranilate + diphosphate = 5-phospho-alpha-D-ribose 1-diphosphate + anthranilate</text>
        <dbReference type="Rhea" id="RHEA:11768"/>
        <dbReference type="ChEBI" id="CHEBI:16567"/>
        <dbReference type="ChEBI" id="CHEBI:18277"/>
        <dbReference type="ChEBI" id="CHEBI:33019"/>
        <dbReference type="ChEBI" id="CHEBI:58017"/>
        <dbReference type="EC" id="2.4.2.18"/>
    </reaction>
</comment>
<dbReference type="InterPro" id="IPR000312">
    <property type="entry name" value="Glycosyl_Trfase_fam3"/>
</dbReference>
<dbReference type="PANTHER" id="PTHR43285:SF2">
    <property type="entry name" value="ANTHRANILATE PHOSPHORIBOSYLTRANSFERASE"/>
    <property type="match status" value="1"/>
</dbReference>
<accession>A0A1G4G4A6</accession>
<dbReference type="Gene3D" id="3.40.1030.10">
    <property type="entry name" value="Nucleoside phosphorylase/phosphoribosyltransferase catalytic domain"/>
    <property type="match status" value="1"/>
</dbReference>
<dbReference type="GO" id="GO:0000162">
    <property type="term" value="P:L-tryptophan biosynthetic process"/>
    <property type="evidence" value="ECO:0007669"/>
    <property type="project" value="UniProtKB-UniRule"/>
</dbReference>
<keyword evidence="1 3" id="KW-0328">Glycosyltransferase</keyword>
<comment type="subunit">
    <text evidence="3">Homodimer.</text>
</comment>
<sequence>MKHILVKLLEYQYLSRNEARELLMAIVRGELPDTQVSALITIFLMRSISVEEVLGFREALVEMRVPVELKEYGAIDIVGTGGDGKNTFNISTSACFVVAGAGYPVVKHGNYGSTSVSGSSNAMERQGIRFTTDINILKRSIEHSNIAYLHAPLFSPALKAVAPVRKSLGVRNFFNVLGPLINPSDPEYQLLGVYDLSMARLYSYIYQASRKKFGIVHSLDGYDEISLTGQFKVITNRGEQLFMPEELGFSRVTEAEIFGGETIDEAVSLFNKVLNCTATRAQMEVVVANAAFAIQIIEPEKPIAECIGIARESLYGKKALNALKRFIEVNG</sequence>
<feature type="binding site" evidence="3">
    <location>
        <position position="165"/>
    </location>
    <ligand>
        <name>anthranilate</name>
        <dbReference type="ChEBI" id="CHEBI:16567"/>
        <label>2</label>
    </ligand>
</feature>
<dbReference type="NCBIfam" id="TIGR01245">
    <property type="entry name" value="trpD"/>
    <property type="match status" value="1"/>
</dbReference>
<feature type="binding site" evidence="3">
    <location>
        <position position="224"/>
    </location>
    <ligand>
        <name>Mg(2+)</name>
        <dbReference type="ChEBI" id="CHEBI:18420"/>
        <label>2</label>
    </ligand>
</feature>
<comment type="function">
    <text evidence="3">Catalyzes the transfer of the phosphoribosyl group of 5-phosphorylribose-1-pyrophosphate (PRPP) to anthranilate to yield N-(5'-phosphoribosyl)-anthranilate (PRA).</text>
</comment>
<comment type="similarity">
    <text evidence="3">Belongs to the anthranilate phosphoribosyltransferase family.</text>
</comment>
<evidence type="ECO:0000256" key="1">
    <source>
        <dbReference type="ARBA" id="ARBA00022676"/>
    </source>
</evidence>
<dbReference type="SUPFAM" id="SSF47648">
    <property type="entry name" value="Nucleoside phosphorylase/phosphoribosyltransferase N-terminal domain"/>
    <property type="match status" value="1"/>
</dbReference>
<feature type="binding site" evidence="3">
    <location>
        <position position="79"/>
    </location>
    <ligand>
        <name>anthranilate</name>
        <dbReference type="ChEBI" id="CHEBI:16567"/>
        <label>1</label>
    </ligand>
</feature>
<keyword evidence="3" id="KW-0460">Magnesium</keyword>
<keyword evidence="7" id="KW-1185">Reference proteome</keyword>
<feature type="binding site" evidence="3">
    <location>
        <position position="110"/>
    </location>
    <ligand>
        <name>anthranilate</name>
        <dbReference type="ChEBI" id="CHEBI:16567"/>
        <label>1</label>
    </ligand>
</feature>
<keyword evidence="3" id="KW-0028">Amino-acid biosynthesis</keyword>
<dbReference type="InterPro" id="IPR005940">
    <property type="entry name" value="Anthranilate_Pribosyl_Tfrase"/>
</dbReference>
<evidence type="ECO:0000256" key="2">
    <source>
        <dbReference type="ARBA" id="ARBA00022679"/>
    </source>
</evidence>
<reference evidence="6 7" key="1">
    <citation type="submission" date="2016-08" db="EMBL/GenBank/DDBJ databases">
        <authorList>
            <person name="Seilhamer J.J."/>
        </authorList>
    </citation>
    <scope>NUCLEOTIDE SEQUENCE [LARGE SCALE GENOMIC DNA]</scope>
    <source>
        <strain evidence="6">ING2-E5A</strain>
    </source>
</reference>
<organism evidence="6 7">
    <name type="scientific">Petrimonas mucosa</name>
    <dbReference type="NCBI Taxonomy" id="1642646"/>
    <lineage>
        <taxon>Bacteria</taxon>
        <taxon>Pseudomonadati</taxon>
        <taxon>Bacteroidota</taxon>
        <taxon>Bacteroidia</taxon>
        <taxon>Bacteroidales</taxon>
        <taxon>Dysgonomonadaceae</taxon>
        <taxon>Petrimonas</taxon>
    </lineage>
</organism>
<feature type="binding site" evidence="3">
    <location>
        <position position="223"/>
    </location>
    <ligand>
        <name>Mg(2+)</name>
        <dbReference type="ChEBI" id="CHEBI:18420"/>
        <label>2</label>
    </ligand>
</feature>
<dbReference type="InterPro" id="IPR017459">
    <property type="entry name" value="Glycosyl_Trfase_fam3_N_dom"/>
</dbReference>
<evidence type="ECO:0000313" key="7">
    <source>
        <dbReference type="Proteomes" id="UP000178485"/>
    </source>
</evidence>